<evidence type="ECO:0000256" key="5">
    <source>
        <dbReference type="ARBA" id="ARBA00022664"/>
    </source>
</evidence>
<dbReference type="GO" id="GO:0006353">
    <property type="term" value="P:DNA-templated transcription termination"/>
    <property type="evidence" value="ECO:0007669"/>
    <property type="project" value="UniProtKB-KW"/>
</dbReference>
<feature type="compositionally biased region" description="Basic and acidic residues" evidence="13">
    <location>
        <begin position="1699"/>
        <end position="1708"/>
    </location>
</feature>
<feature type="domain" description="Xrn1 N-terminal" evidence="14">
    <location>
        <begin position="1"/>
        <end position="227"/>
    </location>
</feature>
<dbReference type="GO" id="GO:0003723">
    <property type="term" value="F:RNA binding"/>
    <property type="evidence" value="ECO:0007669"/>
    <property type="project" value="TreeGrafter"/>
</dbReference>
<dbReference type="GO" id="GO:0005634">
    <property type="term" value="C:nucleus"/>
    <property type="evidence" value="ECO:0007669"/>
    <property type="project" value="UniProtKB-SubCell"/>
</dbReference>
<feature type="compositionally biased region" description="Low complexity" evidence="13">
    <location>
        <begin position="1784"/>
        <end position="1827"/>
    </location>
</feature>
<feature type="compositionally biased region" description="Polar residues" evidence="13">
    <location>
        <begin position="1837"/>
        <end position="1852"/>
    </location>
</feature>
<dbReference type="Pfam" id="PF18129">
    <property type="entry name" value="SH3_12"/>
    <property type="match status" value="1"/>
</dbReference>
<feature type="region of interest" description="Disordered" evidence="13">
    <location>
        <begin position="1773"/>
        <end position="1921"/>
    </location>
</feature>
<keyword evidence="11" id="KW-0539">Nucleus</keyword>
<sequence>MGVPKFFRWISERYPCLSEFVREYQIPTFDNLYLDMNGIIHTCSHPNDFDPHFRISEEKIFKDIFHYIEVLFRMIRPQKLFFMAVDGVAPRAKMNQQRGRRFRSAKEAEILEKKAQEKGETLPTEARFDSNCITPGTVFMARLHEQLKYFVTYKVSTDPLWQKCKVILSGHETPGEGEHKIMDYIRCMKSQSDYDPNTRHCLYGLDADLIMLGLCSHEPHFSLLREEVKFVRTKSKRTTAPEDQTFFLLHLSLLREYLEMEFQVLKDKLSFPFDIEKIIDDWVLMGFLVGNDFIPPLPDMHIANGALPILYEAYIQVLPTLDGYINEGGTLNLKRFQKYMEKLSAFDINQFRETYADLKYFEGKTGRKLGSKERTVYKNKDGEENKVATLQDIAALVKEAGKSSGSYEGPIDPDVLSSDGHVVSDAKENIVSLSDASLGEASKPDGENSGNSREEAQSDGPNTESPKSDGNGAKLGGSGKRVLNRELEALIKETEDLLLGSSALDDFDDNEEDEDDNDDDYDDLDEDDDDEEECNFVMEFDQHKRDYYMNKLEYSIVNEEVMRSQAEGYVRAIQWNLNYYYNGVCSWSWFYPHHYAPYISDVKNFSELKLEFDMGKPFLPFQQLLAVLPAASKKLLPEPYQKLMINTDSPIISYYPSQFKTDLNGKKQEWEAVVLIPFIDETVLLEAMEPIKTLLTPDEQKRNSHGPALVYEYTEDDLGYYAAPEYFPPISHHHACVVELHREELFVDPCKLIKGLCPGAKLDVYFPGFPTFKHIKYCSSLEKKKVKVFEMPSRGDNMIVHILNESKPDVKQVATDLLGKSVFVDWPHLLEAKVIAVVSREKRYALPLESGTNSSAETCEIIEEEVKGNLAAVWTSQKNAIQERYMNRLGVDIGTTGILLQCLPIVGRQFAFGKQGRITLDKHWSKTASAFALQATVKEISVHDPSFAEFSSVEEVFPVGTRVFLLGLPHYGYMGEVRDYEEGAQRSGRVKITVTVTMEPNLSAAHDKHLNFRVNYMPGSSAAQRLSISPHLLSRITGTIYIVHGEWADGTENKTNIGLNLKFNKKNEEIPGYTKKDNGMWLYSLKAVELVASYMQQFPELFDYLSANTGNDVFNEADVFPNSKDKIPAISNWLKTQPYYIIERQVCGAAVLDPEIVQEIERTVDMHYQSKNSVKTVSMQVKPHLLFKPSMQIGSLPPDADASYLLFDRVMNIRESYTVPLGWKGTIIGIHKREKDADTMYDVVFDKPFAGGMSFNCSANRGYRVPRYALINLSYGERLAHEKRLLQEKSDKKITTQSSGKDVVTNRGTYTFSPAWNSALQPQQQQQQQQQEPQLHQQQRMKPQMPSVPTGPPVQRSQNIVSSHPNSAFASWRSQGQGIIPSTNQQSFVMRSTHTSQTPPQANAKLVNQSWRQRPTPPAVPTIQRQPPQRTQVQPQLQMSQQQQQQQQHGQIQMFLNKAPNSVAQPQQSEQMAQKPPQPTGPLLPKSSPNEFQLMWNELQGLGKPGSTGETPKSAPPSSQQPSSQFQVNDSGTEILKKMLRITEVPTEKPQPVSSQQTMKQVSVQEMFEHARANESKSASFEENSYTIQLLKMFQLQGQPLPRYAYTEKEDRSIVAQVFLPNTRSFTGSSASSKEQAGENAAKVALSQLTSERNTFHGNTNNVNSVGLSGARPLTNNLPSPPQQWCWPQNQQPRSNRFHQQDFHQNKQEWRARNDHVGSFGNTTNSWMRQQPQVAVSQQQYSPYVVQQQIRTPPRTNWRDESRQGSQFVPLQAVKQQRSKSGTQQQQQQQQQPQQQQKQKQQKRQQSQFQQLQQLQQQPQQLQLQPQWHMKSKQEQNHQGPLQSLLQQSEKTLNPDKSPGQSSKEGTNVGETSSKENLPKDSNKVNMKPENSKGRHSGTPKPRQKKSRIAANFGGVKVAEQ</sequence>
<evidence type="ECO:0000313" key="19">
    <source>
        <dbReference type="EMBL" id="KAK7867256.1"/>
    </source>
</evidence>
<evidence type="ECO:0000256" key="12">
    <source>
        <dbReference type="ARBA" id="ARBA00038299"/>
    </source>
</evidence>
<feature type="compositionally biased region" description="Polar residues" evidence="13">
    <location>
        <begin position="1459"/>
        <end position="1472"/>
    </location>
</feature>
<evidence type="ECO:0000259" key="18">
    <source>
        <dbReference type="Pfam" id="PF18334"/>
    </source>
</evidence>
<dbReference type="GO" id="GO:0000956">
    <property type="term" value="P:nuclear-transcribed mRNA catabolic process"/>
    <property type="evidence" value="ECO:0007669"/>
    <property type="project" value="TreeGrafter"/>
</dbReference>
<keyword evidence="20" id="KW-1185">Reference proteome</keyword>
<dbReference type="Proteomes" id="UP001378592">
    <property type="component" value="Unassembled WGS sequence"/>
</dbReference>
<dbReference type="InterPro" id="IPR047008">
    <property type="entry name" value="XRN1_SH3_sf"/>
</dbReference>
<reference evidence="19 20" key="1">
    <citation type="submission" date="2024-03" db="EMBL/GenBank/DDBJ databases">
        <title>The genome assembly and annotation of the cricket Gryllus longicercus Weissman &amp; Gray.</title>
        <authorList>
            <person name="Szrajer S."/>
            <person name="Gray D."/>
            <person name="Ylla G."/>
        </authorList>
    </citation>
    <scope>NUCLEOTIDE SEQUENCE [LARGE SCALE GENOMIC DNA]</scope>
    <source>
        <strain evidence="19">DAG 2021-001</strain>
        <tissue evidence="19">Whole body minus gut</tissue>
    </source>
</reference>
<dbReference type="InterPro" id="IPR041106">
    <property type="entry name" value="XRN1_D2_D3"/>
</dbReference>
<feature type="region of interest" description="Disordered" evidence="13">
    <location>
        <begin position="502"/>
        <end position="530"/>
    </location>
</feature>
<dbReference type="Gene3D" id="2.170.260.40">
    <property type="match status" value="1"/>
</dbReference>
<feature type="compositionally biased region" description="Polar residues" evidence="13">
    <location>
        <begin position="1773"/>
        <end position="1783"/>
    </location>
</feature>
<dbReference type="SUPFAM" id="SSF54768">
    <property type="entry name" value="dsRNA-binding domain-like"/>
    <property type="match status" value="1"/>
</dbReference>
<dbReference type="GO" id="GO:0004534">
    <property type="term" value="F:5'-3' RNA exonuclease activity"/>
    <property type="evidence" value="ECO:0007669"/>
    <property type="project" value="TreeGrafter"/>
</dbReference>
<dbReference type="FunFam" id="1.25.40.1050:FF:000001">
    <property type="entry name" value="5'-3' exoribonuclease 1"/>
    <property type="match status" value="1"/>
</dbReference>
<name>A0AAN9Z7K6_9ORTH</name>
<keyword evidence="6" id="KW-0540">Nuclease</keyword>
<feature type="domain" description="Xrn1 helical" evidence="15">
    <location>
        <begin position="273"/>
        <end position="711"/>
    </location>
</feature>
<comment type="similarity">
    <text evidence="12">Belongs to the 5'-3' exonuclease family.</text>
</comment>
<feature type="region of interest" description="Disordered" evidence="13">
    <location>
        <begin position="433"/>
        <end position="479"/>
    </location>
</feature>
<accession>A0AAN9Z7K6</accession>
<dbReference type="Pfam" id="PF18334">
    <property type="entry name" value="XRN1_D2_D3"/>
    <property type="match status" value="1"/>
</dbReference>
<feature type="compositionally biased region" description="Polar residues" evidence="13">
    <location>
        <begin position="1654"/>
        <end position="1667"/>
    </location>
</feature>
<dbReference type="CDD" id="cd18673">
    <property type="entry name" value="PIN_XRN1-2-like"/>
    <property type="match status" value="1"/>
</dbReference>
<dbReference type="PANTHER" id="PTHR12341">
    <property type="entry name" value="5'-&gt;3' EXORIBONUCLEASE"/>
    <property type="match status" value="1"/>
</dbReference>
<feature type="region of interest" description="Disordered" evidence="13">
    <location>
        <begin position="1654"/>
        <end position="1708"/>
    </location>
</feature>
<feature type="compositionally biased region" description="Basic residues" evidence="13">
    <location>
        <begin position="1894"/>
        <end position="1908"/>
    </location>
</feature>
<evidence type="ECO:0000256" key="11">
    <source>
        <dbReference type="ARBA" id="ARBA00023242"/>
    </source>
</evidence>
<dbReference type="InterPro" id="IPR027073">
    <property type="entry name" value="5_3_exoribonuclease"/>
</dbReference>
<dbReference type="FunFam" id="3.40.50.12390:FF:000005">
    <property type="entry name" value="5'-3' exoribonuclease 2"/>
    <property type="match status" value="1"/>
</dbReference>
<evidence type="ECO:0000256" key="2">
    <source>
        <dbReference type="ARBA" id="ARBA00013845"/>
    </source>
</evidence>
<dbReference type="EMBL" id="JAZDUA010000124">
    <property type="protein sequence ID" value="KAK7867256.1"/>
    <property type="molecule type" value="Genomic_DNA"/>
</dbReference>
<feature type="compositionally biased region" description="Basic and acidic residues" evidence="13">
    <location>
        <begin position="1873"/>
        <end position="1883"/>
    </location>
</feature>
<dbReference type="Pfam" id="PF18332">
    <property type="entry name" value="XRN1_D1"/>
    <property type="match status" value="1"/>
</dbReference>
<feature type="domain" description="Exoribonuclease Xrn1 D2/D3" evidence="18">
    <location>
        <begin position="953"/>
        <end position="1173"/>
    </location>
</feature>
<dbReference type="InterPro" id="IPR041412">
    <property type="entry name" value="Xrn1_helical"/>
</dbReference>
<evidence type="ECO:0000256" key="7">
    <source>
        <dbReference type="ARBA" id="ARBA00022801"/>
    </source>
</evidence>
<evidence type="ECO:0000256" key="13">
    <source>
        <dbReference type="SAM" id="MobiDB-lite"/>
    </source>
</evidence>
<evidence type="ECO:0000259" key="15">
    <source>
        <dbReference type="Pfam" id="PF17846"/>
    </source>
</evidence>
<keyword evidence="5" id="KW-0507">mRNA processing</keyword>
<dbReference type="Pfam" id="PF03159">
    <property type="entry name" value="XRN_N"/>
    <property type="match status" value="1"/>
</dbReference>
<feature type="compositionally biased region" description="Low complexity" evidence="13">
    <location>
        <begin position="1683"/>
        <end position="1693"/>
    </location>
</feature>
<feature type="compositionally biased region" description="Polar residues" evidence="13">
    <location>
        <begin position="1859"/>
        <end position="1872"/>
    </location>
</feature>
<feature type="compositionally biased region" description="Polar residues" evidence="13">
    <location>
        <begin position="1389"/>
        <end position="1413"/>
    </location>
</feature>
<evidence type="ECO:0000256" key="8">
    <source>
        <dbReference type="ARBA" id="ARBA00022839"/>
    </source>
</evidence>
<keyword evidence="7" id="KW-0378">Hydrolase</keyword>
<keyword evidence="4" id="KW-0698">rRNA processing</keyword>
<feature type="compositionally biased region" description="Acidic residues" evidence="13">
    <location>
        <begin position="505"/>
        <end position="530"/>
    </location>
</feature>
<dbReference type="Gene3D" id="3.40.50.12390">
    <property type="match status" value="1"/>
</dbReference>
<feature type="compositionally biased region" description="Basic and acidic residues" evidence="13">
    <location>
        <begin position="442"/>
        <end position="456"/>
    </location>
</feature>
<evidence type="ECO:0000256" key="9">
    <source>
        <dbReference type="ARBA" id="ARBA00023015"/>
    </source>
</evidence>
<feature type="domain" description="5'-3' exoribonuclease 1 D1" evidence="17">
    <location>
        <begin position="755"/>
        <end position="949"/>
    </location>
</feature>
<dbReference type="GO" id="GO:0006397">
    <property type="term" value="P:mRNA processing"/>
    <property type="evidence" value="ECO:0007669"/>
    <property type="project" value="UniProtKB-KW"/>
</dbReference>
<feature type="compositionally biased region" description="Low complexity" evidence="13">
    <location>
        <begin position="1320"/>
        <end position="1338"/>
    </location>
</feature>
<evidence type="ECO:0000313" key="20">
    <source>
        <dbReference type="Proteomes" id="UP001378592"/>
    </source>
</evidence>
<dbReference type="InterPro" id="IPR004859">
    <property type="entry name" value="Xrn1_N"/>
</dbReference>
<evidence type="ECO:0000256" key="4">
    <source>
        <dbReference type="ARBA" id="ARBA00022552"/>
    </source>
</evidence>
<evidence type="ECO:0000259" key="14">
    <source>
        <dbReference type="Pfam" id="PF03159"/>
    </source>
</evidence>
<dbReference type="GO" id="GO:0006364">
    <property type="term" value="P:rRNA processing"/>
    <property type="evidence" value="ECO:0007669"/>
    <property type="project" value="UniProtKB-KW"/>
</dbReference>
<keyword evidence="9" id="KW-0805">Transcription regulation</keyword>
<feature type="domain" description="5'-3' exoribonuclease 1 SH3-like" evidence="16">
    <location>
        <begin position="1203"/>
        <end position="1272"/>
    </location>
</feature>
<evidence type="ECO:0000256" key="10">
    <source>
        <dbReference type="ARBA" id="ARBA00023163"/>
    </source>
</evidence>
<gene>
    <name evidence="19" type="ORF">R5R35_000245</name>
</gene>
<organism evidence="19 20">
    <name type="scientific">Gryllus longicercus</name>
    <dbReference type="NCBI Taxonomy" id="2509291"/>
    <lineage>
        <taxon>Eukaryota</taxon>
        <taxon>Metazoa</taxon>
        <taxon>Ecdysozoa</taxon>
        <taxon>Arthropoda</taxon>
        <taxon>Hexapoda</taxon>
        <taxon>Insecta</taxon>
        <taxon>Pterygota</taxon>
        <taxon>Neoptera</taxon>
        <taxon>Polyneoptera</taxon>
        <taxon>Orthoptera</taxon>
        <taxon>Ensifera</taxon>
        <taxon>Gryllidea</taxon>
        <taxon>Grylloidea</taxon>
        <taxon>Gryllidae</taxon>
        <taxon>Gryllinae</taxon>
        <taxon>Gryllus</taxon>
    </lineage>
</organism>
<dbReference type="InterPro" id="IPR041385">
    <property type="entry name" value="SH3_12"/>
</dbReference>
<dbReference type="FunFam" id="3.40.50.12390:FF:000004">
    <property type="entry name" value="5'-3' exoribonuclease 1"/>
    <property type="match status" value="1"/>
</dbReference>
<dbReference type="Gene3D" id="1.25.40.1050">
    <property type="match status" value="1"/>
</dbReference>
<feature type="region of interest" description="Disordered" evidence="13">
    <location>
        <begin position="1318"/>
        <end position="1372"/>
    </location>
</feature>
<dbReference type="InterPro" id="IPR040992">
    <property type="entry name" value="XRN1_D1"/>
</dbReference>
<evidence type="ECO:0000256" key="3">
    <source>
        <dbReference type="ARBA" id="ARBA00022472"/>
    </source>
</evidence>
<keyword evidence="3" id="KW-0806">Transcription termination</keyword>
<dbReference type="InterPro" id="IPR047007">
    <property type="entry name" value="XRN1_D1_sf"/>
</dbReference>
<keyword evidence="8" id="KW-0269">Exonuclease</keyword>
<dbReference type="PANTHER" id="PTHR12341:SF7">
    <property type="entry name" value="5'-3' EXORIBONUCLEASE 1"/>
    <property type="match status" value="1"/>
</dbReference>
<dbReference type="Gene3D" id="2.30.30.750">
    <property type="match status" value="1"/>
</dbReference>
<feature type="compositionally biased region" description="Polar residues" evidence="13">
    <location>
        <begin position="1355"/>
        <end position="1372"/>
    </location>
</feature>
<dbReference type="Pfam" id="PF17846">
    <property type="entry name" value="XRN_M"/>
    <property type="match status" value="1"/>
</dbReference>
<comment type="subcellular location">
    <subcellularLocation>
        <location evidence="1">Nucleus</location>
    </subcellularLocation>
</comment>
<dbReference type="Gene3D" id="3.30.160.20">
    <property type="match status" value="1"/>
</dbReference>
<evidence type="ECO:0000259" key="16">
    <source>
        <dbReference type="Pfam" id="PF18129"/>
    </source>
</evidence>
<proteinExistence type="inferred from homology"/>
<keyword evidence="10" id="KW-0804">Transcription</keyword>
<feature type="compositionally biased region" description="Low complexity" evidence="13">
    <location>
        <begin position="1421"/>
        <end position="1453"/>
    </location>
</feature>
<feature type="compositionally biased region" description="Low complexity" evidence="13">
    <location>
        <begin position="1512"/>
        <end position="1527"/>
    </location>
</feature>
<comment type="caution">
    <text evidence="19">The sequence shown here is derived from an EMBL/GenBank/DDBJ whole genome shotgun (WGS) entry which is preliminary data.</text>
</comment>
<evidence type="ECO:0000259" key="17">
    <source>
        <dbReference type="Pfam" id="PF18332"/>
    </source>
</evidence>
<dbReference type="GO" id="GO:0016075">
    <property type="term" value="P:rRNA catabolic process"/>
    <property type="evidence" value="ECO:0007669"/>
    <property type="project" value="TreeGrafter"/>
</dbReference>
<protein>
    <recommendedName>
        <fullName evidence="2">5'-3' exoribonuclease 2</fullName>
    </recommendedName>
</protein>
<evidence type="ECO:0000256" key="1">
    <source>
        <dbReference type="ARBA" id="ARBA00004123"/>
    </source>
</evidence>
<evidence type="ECO:0000256" key="6">
    <source>
        <dbReference type="ARBA" id="ARBA00022722"/>
    </source>
</evidence>
<feature type="region of interest" description="Disordered" evidence="13">
    <location>
        <begin position="1389"/>
        <end position="1528"/>
    </location>
</feature>